<accession>A0ABX2EEV8</accession>
<sequence length="83" mass="8712">QHWQMLAKGAMLDDLQSLQRGITGAVLAAGSSDAEPAALVAAWVTDNARALERASQLMAELRAVTVPDAAMLSVALRELRALG</sequence>
<name>A0ABX2EEV8_9BURK</name>
<dbReference type="PANTHER" id="PTHR43403:SF1">
    <property type="entry name" value="NAD-SPECIFIC GLUTAMATE DEHYDROGENASE"/>
    <property type="match status" value="1"/>
</dbReference>
<dbReference type="PANTHER" id="PTHR43403">
    <property type="entry name" value="NAD-SPECIFIC GLUTAMATE DEHYDROGENASE"/>
    <property type="match status" value="1"/>
</dbReference>
<evidence type="ECO:0000313" key="2">
    <source>
        <dbReference type="EMBL" id="NRF67135.1"/>
    </source>
</evidence>
<dbReference type="InterPro" id="IPR048381">
    <property type="entry name" value="GDH_C"/>
</dbReference>
<dbReference type="RefSeq" id="WP_173122217.1">
    <property type="nucleotide sequence ID" value="NZ_JABRWJ010000002.1"/>
</dbReference>
<feature type="domain" description="NAD-specific glutamate dehydrogenase C-terminal" evidence="1">
    <location>
        <begin position="1"/>
        <end position="80"/>
    </location>
</feature>
<dbReference type="EMBL" id="JABRWJ010000002">
    <property type="protein sequence ID" value="NRF67135.1"/>
    <property type="molecule type" value="Genomic_DNA"/>
</dbReference>
<evidence type="ECO:0000313" key="3">
    <source>
        <dbReference type="Proteomes" id="UP000737171"/>
    </source>
</evidence>
<keyword evidence="3" id="KW-1185">Reference proteome</keyword>
<feature type="non-terminal residue" evidence="2">
    <location>
        <position position="1"/>
    </location>
</feature>
<dbReference type="Pfam" id="PF21074">
    <property type="entry name" value="GDH_C"/>
    <property type="match status" value="1"/>
</dbReference>
<proteinExistence type="predicted"/>
<comment type="caution">
    <text evidence="2">The sequence shown here is derived from an EMBL/GenBank/DDBJ whole genome shotgun (WGS) entry which is preliminary data.</text>
</comment>
<protein>
    <submittedName>
        <fullName evidence="2">NAD-glutamate dehydrogenase</fullName>
    </submittedName>
</protein>
<dbReference type="InterPro" id="IPR007780">
    <property type="entry name" value="NAD_Glu_DH_bac"/>
</dbReference>
<evidence type="ECO:0000259" key="1">
    <source>
        <dbReference type="Pfam" id="PF21074"/>
    </source>
</evidence>
<gene>
    <name evidence="2" type="ORF">HLB44_09090</name>
</gene>
<dbReference type="Proteomes" id="UP000737171">
    <property type="component" value="Unassembled WGS sequence"/>
</dbReference>
<organism evidence="2 3">
    <name type="scientific">Pseudaquabacterium terrae</name>
    <dbReference type="NCBI Taxonomy" id="2732868"/>
    <lineage>
        <taxon>Bacteria</taxon>
        <taxon>Pseudomonadati</taxon>
        <taxon>Pseudomonadota</taxon>
        <taxon>Betaproteobacteria</taxon>
        <taxon>Burkholderiales</taxon>
        <taxon>Sphaerotilaceae</taxon>
        <taxon>Pseudaquabacterium</taxon>
    </lineage>
</organism>
<reference evidence="2 3" key="1">
    <citation type="submission" date="2020-05" db="EMBL/GenBank/DDBJ databases">
        <title>Aquincola sp. isolate from soil.</title>
        <authorList>
            <person name="Han J."/>
            <person name="Kim D.-U."/>
        </authorList>
    </citation>
    <scope>NUCLEOTIDE SEQUENCE [LARGE SCALE GENOMIC DNA]</scope>
    <source>
        <strain evidence="2 3">S2</strain>
    </source>
</reference>